<evidence type="ECO:0000313" key="1">
    <source>
        <dbReference type="EMBL" id="GEC10564.1"/>
    </source>
</evidence>
<comment type="caution">
    <text evidence="1">The sequence shown here is derived from an EMBL/GenBank/DDBJ whole genome shotgun (WGS) entry which is preliminary data.</text>
</comment>
<gene>
    <name evidence="1" type="ORF">SSP24_82190</name>
</gene>
<dbReference type="EMBL" id="BJND01000121">
    <property type="protein sequence ID" value="GEC10564.1"/>
    <property type="molecule type" value="Genomic_DNA"/>
</dbReference>
<dbReference type="AlphaFoldDB" id="A0A4Y3VUC0"/>
<reference evidence="1 2" key="1">
    <citation type="submission" date="2019-06" db="EMBL/GenBank/DDBJ databases">
        <title>Whole genome shotgun sequence of Streptomyces spinoverrucosus NBRC 14228.</title>
        <authorList>
            <person name="Hosoyama A."/>
            <person name="Uohara A."/>
            <person name="Ohji S."/>
            <person name="Ichikawa N."/>
        </authorList>
    </citation>
    <scope>NUCLEOTIDE SEQUENCE [LARGE SCALE GENOMIC DNA]</scope>
    <source>
        <strain evidence="1 2">NBRC 14228</strain>
    </source>
</reference>
<accession>A0A4Y3VUC0</accession>
<keyword evidence="2" id="KW-1185">Reference proteome</keyword>
<organism evidence="1 2">
    <name type="scientific">Streptomyces spinoverrucosus</name>
    <dbReference type="NCBI Taxonomy" id="284043"/>
    <lineage>
        <taxon>Bacteria</taxon>
        <taxon>Bacillati</taxon>
        <taxon>Actinomycetota</taxon>
        <taxon>Actinomycetes</taxon>
        <taxon>Kitasatosporales</taxon>
        <taxon>Streptomycetaceae</taxon>
        <taxon>Streptomyces</taxon>
    </lineage>
</organism>
<dbReference type="Proteomes" id="UP000317881">
    <property type="component" value="Unassembled WGS sequence"/>
</dbReference>
<protein>
    <submittedName>
        <fullName evidence="1">Uncharacterized protein</fullName>
    </submittedName>
</protein>
<evidence type="ECO:0000313" key="2">
    <source>
        <dbReference type="Proteomes" id="UP000317881"/>
    </source>
</evidence>
<proteinExistence type="predicted"/>
<name>A0A4Y3VUC0_9ACTN</name>
<sequence>MSDRARAGTERRRIFPDKETLMATEDPTPTPSYTMVEDDGSVHTDLAERISQFNWDSHTGAAVTALFPAHWSGNTGDTVTLREDGSVALDLDGTFGLPEPFDRVAPPMMITTTTGMAVLKAGHPANRTIESGFRALNIPVPDVIQALSAREAALAGDGSTIHSFRSEVMGLWSGWNEPVSTALLGNWADPLYDQGHLTPDALKKLKSEAKVINRQLTPVWRRKTGQARLLLLDTPLGDGLTLYDLVPAQTAADTGVEAGFDDPRLTEILEALSPAERAVTLALATPGVTTWAEAAMAAGAAQPKRQGEKVRRKVKGLAARITSRSLEAETSMVSGR</sequence>